<dbReference type="EMBL" id="PVQB02000025">
    <property type="protein sequence ID" value="KAF4345544.1"/>
    <property type="molecule type" value="Genomic_DNA"/>
</dbReference>
<evidence type="ECO:0000256" key="2">
    <source>
        <dbReference type="ARBA" id="ARBA00022630"/>
    </source>
</evidence>
<dbReference type="AlphaFoldDB" id="A0A9P5AVG8"/>
<reference evidence="7" key="2">
    <citation type="submission" date="2020-02" db="EMBL/GenBank/DDBJ databases">
        <title>Identification and distribution of gene clusters putatively required for synthesis of sphingolipid metabolism inhibitors in phylogenetically diverse species of the filamentous fungus Fusarium.</title>
        <authorList>
            <person name="Kim H.-S."/>
            <person name="Busman M."/>
            <person name="Brown D.W."/>
            <person name="Divon H."/>
            <person name="Uhlig S."/>
            <person name="Proctor R.H."/>
        </authorList>
    </citation>
    <scope>NUCLEOTIDE SEQUENCE</scope>
    <source>
        <strain evidence="7">NRRL 25174</strain>
    </source>
</reference>
<dbReference type="Pfam" id="PF01494">
    <property type="entry name" value="FAD_binding_3"/>
    <property type="match status" value="1"/>
</dbReference>
<organism evidence="7 8">
    <name type="scientific">Fusarium beomiforme</name>
    <dbReference type="NCBI Taxonomy" id="44412"/>
    <lineage>
        <taxon>Eukaryota</taxon>
        <taxon>Fungi</taxon>
        <taxon>Dikarya</taxon>
        <taxon>Ascomycota</taxon>
        <taxon>Pezizomycotina</taxon>
        <taxon>Sordariomycetes</taxon>
        <taxon>Hypocreomycetidae</taxon>
        <taxon>Hypocreales</taxon>
        <taxon>Nectriaceae</taxon>
        <taxon>Fusarium</taxon>
        <taxon>Fusarium burgessii species complex</taxon>
    </lineage>
</organism>
<comment type="similarity">
    <text evidence="1">Belongs to the paxM FAD-dependent monooxygenase family.</text>
</comment>
<evidence type="ECO:0000313" key="7">
    <source>
        <dbReference type="EMBL" id="KAF4345544.1"/>
    </source>
</evidence>
<dbReference type="SUPFAM" id="SSF51905">
    <property type="entry name" value="FAD/NAD(P)-binding domain"/>
    <property type="match status" value="1"/>
</dbReference>
<keyword evidence="2" id="KW-0285">Flavoprotein</keyword>
<feature type="domain" description="FAD-binding" evidence="6">
    <location>
        <begin position="11"/>
        <end position="331"/>
    </location>
</feature>
<reference evidence="7" key="1">
    <citation type="journal article" date="2017" name="Mycologia">
        <title>Fusarium algeriense, sp. nov., a novel toxigenic crown rot pathogen of durum wheat from Algeria is nested in the Fusarium burgessii species complex.</title>
        <authorList>
            <person name="Laraba I."/>
            <person name="Keddad A."/>
            <person name="Boureghda H."/>
            <person name="Abdallah N."/>
            <person name="Vaughan M.M."/>
            <person name="Proctor R.H."/>
            <person name="Busman M."/>
            <person name="O'Donnell K."/>
        </authorList>
    </citation>
    <scope>NUCLEOTIDE SEQUENCE</scope>
    <source>
        <strain evidence="7">NRRL 25174</strain>
    </source>
</reference>
<dbReference type="PRINTS" id="PR00420">
    <property type="entry name" value="RNGMNOXGNASE"/>
</dbReference>
<accession>A0A9P5AVG8</accession>
<keyword evidence="5" id="KW-0503">Monooxygenase</keyword>
<dbReference type="Gene3D" id="3.50.50.60">
    <property type="entry name" value="FAD/NAD(P)-binding domain"/>
    <property type="match status" value="1"/>
</dbReference>
<dbReference type="GO" id="GO:0071949">
    <property type="term" value="F:FAD binding"/>
    <property type="evidence" value="ECO:0007669"/>
    <property type="project" value="InterPro"/>
</dbReference>
<dbReference type="GO" id="GO:0004497">
    <property type="term" value="F:monooxygenase activity"/>
    <property type="evidence" value="ECO:0007669"/>
    <property type="project" value="UniProtKB-KW"/>
</dbReference>
<gene>
    <name evidence="7" type="ORF">FBEOM_494</name>
</gene>
<dbReference type="OrthoDB" id="16820at2759"/>
<evidence type="ECO:0000256" key="3">
    <source>
        <dbReference type="ARBA" id="ARBA00022827"/>
    </source>
</evidence>
<protein>
    <submittedName>
        <fullName evidence="7">FAD NAD(P)-binding domain protein</fullName>
    </submittedName>
</protein>
<dbReference type="SUPFAM" id="SSF54373">
    <property type="entry name" value="FAD-linked reductases, C-terminal domain"/>
    <property type="match status" value="1"/>
</dbReference>
<proteinExistence type="inferred from homology"/>
<dbReference type="Proteomes" id="UP000730481">
    <property type="component" value="Unassembled WGS sequence"/>
</dbReference>
<dbReference type="InterPro" id="IPR050493">
    <property type="entry name" value="FAD-dep_Monooxygenase_BioMet"/>
</dbReference>
<comment type="caution">
    <text evidence="7">The sequence shown here is derived from an EMBL/GenBank/DDBJ whole genome shotgun (WGS) entry which is preliminary data.</text>
</comment>
<keyword evidence="3" id="KW-0274">FAD</keyword>
<dbReference type="PANTHER" id="PTHR13789">
    <property type="entry name" value="MONOOXYGENASE"/>
    <property type="match status" value="1"/>
</dbReference>
<dbReference type="InterPro" id="IPR002938">
    <property type="entry name" value="FAD-bd"/>
</dbReference>
<name>A0A9P5AVG8_9HYPO</name>
<sequence length="463" mass="52001">MGSVDESIHFLIIGGGFGGLACAIELQRKGCKVHVLEKEDILSEAGDVIILAANGTIVIEKWPAVFEDLRKTSSMLEALTIQDSDGKLLLNQPWEPTYNGHLNIWTSRAQLQKVMYTEAVRLGVEFTFGAKITEHWEDGDKAGVFMNGKKLEADAVIGADGVYSRTRQYITKAPDAPKRSGFAIYRSWFSMDRLLDDPLTRHLASPGKDSSFVWIGPDQHAIVNFNTSLRRVGAFVTHKDTYTVEESWSYPGKVKDMLACVEGWDPVLRAVFAKIPEDILVDFKLLWRDPVKKWVSDHGRVVIIGDACHPHLPTSASGAAQALEDAAALGAVVDKAGKANLRTALKVFQKLRFERTTATQRMGWETRHKWHQSDWDAIAKDPEYLKLPQPDWLYGADSEAYAYENYDRVVEHLEKGTPFKNTNLPPGYEFDDWTIDQMMELDKHTGNENLYVVSILAKQMTSI</sequence>
<keyword evidence="4" id="KW-0560">Oxidoreductase</keyword>
<keyword evidence="8" id="KW-1185">Reference proteome</keyword>
<evidence type="ECO:0000256" key="1">
    <source>
        <dbReference type="ARBA" id="ARBA00007992"/>
    </source>
</evidence>
<evidence type="ECO:0000256" key="5">
    <source>
        <dbReference type="ARBA" id="ARBA00023033"/>
    </source>
</evidence>
<evidence type="ECO:0000313" key="8">
    <source>
        <dbReference type="Proteomes" id="UP000730481"/>
    </source>
</evidence>
<evidence type="ECO:0000256" key="4">
    <source>
        <dbReference type="ARBA" id="ARBA00023002"/>
    </source>
</evidence>
<evidence type="ECO:0000259" key="6">
    <source>
        <dbReference type="Pfam" id="PF01494"/>
    </source>
</evidence>
<dbReference type="PANTHER" id="PTHR13789:SF236">
    <property type="entry name" value="MONOOXYGENASE, PUTATIVE (AFU_ORTHOLOGUE AFUA_6G12060)-RELATED"/>
    <property type="match status" value="1"/>
</dbReference>
<dbReference type="InterPro" id="IPR036188">
    <property type="entry name" value="FAD/NAD-bd_sf"/>
</dbReference>